<dbReference type="PANTHER" id="PTHR23308">
    <property type="entry name" value="NUCLEAR INHIBITOR OF PROTEIN PHOSPHATASE-1"/>
    <property type="match status" value="1"/>
</dbReference>
<dbReference type="eggNOG" id="KOG1881">
    <property type="taxonomic scope" value="Eukaryota"/>
</dbReference>
<dbReference type="InterPro" id="IPR008984">
    <property type="entry name" value="SMAD_FHA_dom_sf"/>
</dbReference>
<feature type="compositionally biased region" description="Basic and acidic residues" evidence="2">
    <location>
        <begin position="571"/>
        <end position="583"/>
    </location>
</feature>
<dbReference type="EMBL" id="GL376564">
    <property type="status" value="NOT_ANNOTATED_CDS"/>
    <property type="molecule type" value="Genomic_DNA"/>
</dbReference>
<dbReference type="AlphaFoldDB" id="K3WIY9"/>
<reference evidence="5" key="1">
    <citation type="journal article" date="2010" name="Genome Biol.">
        <title>Genome sequence of the necrotrophic plant pathogen Pythium ultimum reveals original pathogenicity mechanisms and effector repertoire.</title>
        <authorList>
            <person name="Levesque C.A."/>
            <person name="Brouwer H."/>
            <person name="Cano L."/>
            <person name="Hamilton J.P."/>
            <person name="Holt C."/>
            <person name="Huitema E."/>
            <person name="Raffaele S."/>
            <person name="Robideau G.P."/>
            <person name="Thines M."/>
            <person name="Win J."/>
            <person name="Zerillo M.M."/>
            <person name="Beakes G.W."/>
            <person name="Boore J.L."/>
            <person name="Busam D."/>
            <person name="Dumas B."/>
            <person name="Ferriera S."/>
            <person name="Fuerstenberg S.I."/>
            <person name="Gachon C.M."/>
            <person name="Gaulin E."/>
            <person name="Govers F."/>
            <person name="Grenville-Briggs L."/>
            <person name="Horner N."/>
            <person name="Hostetler J."/>
            <person name="Jiang R.H."/>
            <person name="Johnson J."/>
            <person name="Krajaejun T."/>
            <person name="Lin H."/>
            <person name="Meijer H.J."/>
            <person name="Moore B."/>
            <person name="Morris P."/>
            <person name="Phuntmart V."/>
            <person name="Puiu D."/>
            <person name="Shetty J."/>
            <person name="Stajich J.E."/>
            <person name="Tripathy S."/>
            <person name="Wawra S."/>
            <person name="van West P."/>
            <person name="Whitty B.R."/>
            <person name="Coutinho P.M."/>
            <person name="Henrissat B."/>
            <person name="Martin F."/>
            <person name="Thomas P.D."/>
            <person name="Tyler B.M."/>
            <person name="De Vries R.P."/>
            <person name="Kamoun S."/>
            <person name="Yandell M."/>
            <person name="Tisserat N."/>
            <person name="Buell C.R."/>
        </authorList>
    </citation>
    <scope>NUCLEOTIDE SEQUENCE</scope>
    <source>
        <strain evidence="5">DAOM:BR144</strain>
    </source>
</reference>
<protein>
    <recommendedName>
        <fullName evidence="3">FHA domain-containing protein</fullName>
    </recommendedName>
</protein>
<organism evidence="4 5">
    <name type="scientific">Globisporangium ultimum (strain ATCC 200006 / CBS 805.95 / DAOM BR144)</name>
    <name type="common">Pythium ultimum</name>
    <dbReference type="NCBI Taxonomy" id="431595"/>
    <lineage>
        <taxon>Eukaryota</taxon>
        <taxon>Sar</taxon>
        <taxon>Stramenopiles</taxon>
        <taxon>Oomycota</taxon>
        <taxon>Peronosporomycetes</taxon>
        <taxon>Pythiales</taxon>
        <taxon>Pythiaceae</taxon>
        <taxon>Globisporangium</taxon>
    </lineage>
</organism>
<evidence type="ECO:0000256" key="1">
    <source>
        <dbReference type="SAM" id="Coils"/>
    </source>
</evidence>
<sequence>MATAPVYTPPEWGRDGANAFGIYMEVVKGGVIVENLALPMTSAKSGASCVVAGRMDPVCDLVLQHPSVSRMHAVLQFDAQGALFLRDLNSTHGTFVNKRRVVVNEYVRLHIGDVIGFGESTRLYAVCGPPELLPAEYDSLNLQKFREKSSTRQETKAKQREKLQKENEGASWGFGEDAEEENDGDASSSGDEDESNGGKGSKEKLPDYLRNLKENETPFKSRVQQSEINEKDQKLFQQLQTRIRKMENLKLEKSRIQAKQNQLTGLSEGQEKTLERNEQRIQALRKEIEDIEDRIYAKNAQREQTKASAAASAAVAASVASRKKKQVNEALYGYGSDEDDFYDRTKSNQRKHLERKQQFGVADNGSTSLATSSKPASAQQSSGSISSSVVLTADSIQAKIKALEIELRDVGEAYAATQAHPAAAEEPKQEEEVDSLDAFMETTTRELHTTQLSSISARKQELERELQHLRQLLKVATPALAAFPTHTRAPSNERQKDPITNKSAALPHEETAPQPEKPDTTQTPKETRDDVSSSSTVVVSPLKRPVVAEPTTSKPHEQEDRVDPVVYVAKPRGDKPEVKDNVAKPKRQRVLGPTLGPARGSPTLGGSSGTGKPASSTRIAAGAVSSNATFEGGSTLEGGEQVWVPPANQTGDGRTRLNDKYGY</sequence>
<dbReference type="HOGENOM" id="CLU_015909_2_2_1"/>
<feature type="compositionally biased region" description="Polar residues" evidence="2">
    <location>
        <begin position="364"/>
        <end position="375"/>
    </location>
</feature>
<dbReference type="InterPro" id="IPR050923">
    <property type="entry name" value="Cell_Proc_Reg/RNA_Proc"/>
</dbReference>
<feature type="region of interest" description="Disordered" evidence="2">
    <location>
        <begin position="254"/>
        <end position="274"/>
    </location>
</feature>
<dbReference type="PROSITE" id="PS50006">
    <property type="entry name" value="FHA_DOMAIN"/>
    <property type="match status" value="1"/>
</dbReference>
<dbReference type="OMA" id="IHSTHGC"/>
<dbReference type="VEuPathDB" id="FungiDB:PYU1_G004920"/>
<dbReference type="SMART" id="SM00240">
    <property type="entry name" value="FHA"/>
    <property type="match status" value="1"/>
</dbReference>
<evidence type="ECO:0000259" key="3">
    <source>
        <dbReference type="PROSITE" id="PS50006"/>
    </source>
</evidence>
<feature type="compositionally biased region" description="Basic and acidic residues" evidence="2">
    <location>
        <begin position="653"/>
        <end position="663"/>
    </location>
</feature>
<reference evidence="4" key="3">
    <citation type="submission" date="2015-02" db="UniProtKB">
        <authorList>
            <consortium name="EnsemblProtists"/>
        </authorList>
    </citation>
    <scope>IDENTIFICATION</scope>
    <source>
        <strain evidence="4">DAOM BR144</strain>
    </source>
</reference>
<accession>K3WIY9</accession>
<proteinExistence type="predicted"/>
<keyword evidence="1" id="KW-0175">Coiled coil</keyword>
<feature type="domain" description="FHA" evidence="3">
    <location>
        <begin position="50"/>
        <end position="101"/>
    </location>
</feature>
<dbReference type="Gene3D" id="2.60.200.20">
    <property type="match status" value="1"/>
</dbReference>
<evidence type="ECO:0000256" key="2">
    <source>
        <dbReference type="SAM" id="MobiDB-lite"/>
    </source>
</evidence>
<feature type="compositionally biased region" description="Basic and acidic residues" evidence="2">
    <location>
        <begin position="144"/>
        <end position="168"/>
    </location>
</feature>
<keyword evidence="5" id="KW-1185">Reference proteome</keyword>
<name>K3WIY9_GLOUD</name>
<feature type="compositionally biased region" description="Basic and acidic residues" evidence="2">
    <location>
        <begin position="507"/>
        <end position="531"/>
    </location>
</feature>
<feature type="compositionally biased region" description="Acidic residues" evidence="2">
    <location>
        <begin position="176"/>
        <end position="195"/>
    </location>
</feature>
<feature type="region of interest" description="Disordered" evidence="2">
    <location>
        <begin position="504"/>
        <end position="663"/>
    </location>
</feature>
<dbReference type="STRING" id="431595.K3WIY9"/>
<dbReference type="InParanoid" id="K3WIY9"/>
<feature type="compositionally biased region" description="Polar residues" evidence="2">
    <location>
        <begin position="613"/>
        <end position="629"/>
    </location>
</feature>
<feature type="compositionally biased region" description="Low complexity" evidence="2">
    <location>
        <begin position="307"/>
        <end position="320"/>
    </location>
</feature>
<evidence type="ECO:0000313" key="5">
    <source>
        <dbReference type="Proteomes" id="UP000019132"/>
    </source>
</evidence>
<feature type="compositionally biased region" description="Basic and acidic residues" evidence="2">
    <location>
        <begin position="554"/>
        <end position="563"/>
    </location>
</feature>
<feature type="region of interest" description="Disordered" evidence="2">
    <location>
        <begin position="144"/>
        <end position="207"/>
    </location>
</feature>
<dbReference type="SUPFAM" id="SSF49879">
    <property type="entry name" value="SMAD/FHA domain"/>
    <property type="match status" value="1"/>
</dbReference>
<feature type="region of interest" description="Disordered" evidence="2">
    <location>
        <begin position="338"/>
        <end position="384"/>
    </location>
</feature>
<feature type="region of interest" description="Disordered" evidence="2">
    <location>
        <begin position="300"/>
        <end position="324"/>
    </location>
</feature>
<dbReference type="InterPro" id="IPR000253">
    <property type="entry name" value="FHA_dom"/>
</dbReference>
<dbReference type="Proteomes" id="UP000019132">
    <property type="component" value="Unassembled WGS sequence"/>
</dbReference>
<feature type="compositionally biased region" description="Polar residues" evidence="2">
    <location>
        <begin position="257"/>
        <end position="267"/>
    </location>
</feature>
<reference evidence="5" key="2">
    <citation type="submission" date="2010-04" db="EMBL/GenBank/DDBJ databases">
        <authorList>
            <person name="Buell R."/>
            <person name="Hamilton J."/>
            <person name="Hostetler J."/>
        </authorList>
    </citation>
    <scope>NUCLEOTIDE SEQUENCE [LARGE SCALE GENOMIC DNA]</scope>
    <source>
        <strain evidence="5">DAOM:BR144</strain>
    </source>
</reference>
<evidence type="ECO:0000313" key="4">
    <source>
        <dbReference type="EnsemblProtists" id="PYU1_T004931"/>
    </source>
</evidence>
<dbReference type="EnsemblProtists" id="PYU1_T004931">
    <property type="protein sequence ID" value="PYU1_T004931"/>
    <property type="gene ID" value="PYU1_G004920"/>
</dbReference>
<feature type="coiled-coil region" evidence="1">
    <location>
        <begin position="445"/>
        <end position="472"/>
    </location>
</feature>
<dbReference type="Pfam" id="PF00498">
    <property type="entry name" value="FHA"/>
    <property type="match status" value="1"/>
</dbReference>